<feature type="non-terminal residue" evidence="1">
    <location>
        <position position="1"/>
    </location>
</feature>
<protein>
    <submittedName>
        <fullName evidence="1">Uncharacterized protein</fullName>
    </submittedName>
</protein>
<reference evidence="1 2" key="1">
    <citation type="journal article" date="2018" name="Front. Plant Sci.">
        <title>Red Clover (Trifolium pratense) and Zigzag Clover (T. medium) - A Picture of Genomic Similarities and Differences.</title>
        <authorList>
            <person name="Dluhosova J."/>
            <person name="Istvanek J."/>
            <person name="Nedelnik J."/>
            <person name="Repkova J."/>
        </authorList>
    </citation>
    <scope>NUCLEOTIDE SEQUENCE [LARGE SCALE GENOMIC DNA]</scope>
    <source>
        <strain evidence="2">cv. 10/8</strain>
        <tissue evidence="1">Leaf</tissue>
    </source>
</reference>
<dbReference type="EMBL" id="LXQA011385211">
    <property type="protein sequence ID" value="MCI95382.1"/>
    <property type="molecule type" value="Genomic_DNA"/>
</dbReference>
<evidence type="ECO:0000313" key="1">
    <source>
        <dbReference type="EMBL" id="MCI95382.1"/>
    </source>
</evidence>
<proteinExistence type="predicted"/>
<dbReference type="AlphaFoldDB" id="A0A392W6N7"/>
<keyword evidence="2" id="KW-1185">Reference proteome</keyword>
<comment type="caution">
    <text evidence="1">The sequence shown here is derived from an EMBL/GenBank/DDBJ whole genome shotgun (WGS) entry which is preliminary data.</text>
</comment>
<evidence type="ECO:0000313" key="2">
    <source>
        <dbReference type="Proteomes" id="UP000265520"/>
    </source>
</evidence>
<accession>A0A392W6N7</accession>
<organism evidence="1 2">
    <name type="scientific">Trifolium medium</name>
    <dbReference type="NCBI Taxonomy" id="97028"/>
    <lineage>
        <taxon>Eukaryota</taxon>
        <taxon>Viridiplantae</taxon>
        <taxon>Streptophyta</taxon>
        <taxon>Embryophyta</taxon>
        <taxon>Tracheophyta</taxon>
        <taxon>Spermatophyta</taxon>
        <taxon>Magnoliopsida</taxon>
        <taxon>eudicotyledons</taxon>
        <taxon>Gunneridae</taxon>
        <taxon>Pentapetalae</taxon>
        <taxon>rosids</taxon>
        <taxon>fabids</taxon>
        <taxon>Fabales</taxon>
        <taxon>Fabaceae</taxon>
        <taxon>Papilionoideae</taxon>
        <taxon>50 kb inversion clade</taxon>
        <taxon>NPAAA clade</taxon>
        <taxon>Hologalegina</taxon>
        <taxon>IRL clade</taxon>
        <taxon>Trifolieae</taxon>
        <taxon>Trifolium</taxon>
    </lineage>
</organism>
<sequence length="41" mass="4384">VTTTALAAQIAQLHNMMKTFMTSPAKTTAEAEPVKFVTDST</sequence>
<name>A0A392W6N7_9FABA</name>
<dbReference type="Proteomes" id="UP000265520">
    <property type="component" value="Unassembled WGS sequence"/>
</dbReference>